<dbReference type="InterPro" id="IPR004176">
    <property type="entry name" value="Clp_R_N"/>
</dbReference>
<keyword evidence="5" id="KW-1185">Reference proteome</keyword>
<reference evidence="4" key="1">
    <citation type="journal article" date="2021" name="J. Hered.">
        <title>Genome Assembly of Salicaceae Populus deltoides (Eastern Cottonwood) I-69 Based on Nanopore Sequencing and Hi-C Technologies.</title>
        <authorList>
            <person name="Bai S."/>
            <person name="Wu H."/>
            <person name="Zhang J."/>
            <person name="Pan Z."/>
            <person name="Zhao W."/>
            <person name="Li Z."/>
            <person name="Tong C."/>
        </authorList>
    </citation>
    <scope>NUCLEOTIDE SEQUENCE</scope>
    <source>
        <tissue evidence="4">Leaf</tissue>
    </source>
</reference>
<name>A0A8T2ZWV6_POPDE</name>
<protein>
    <recommendedName>
        <fullName evidence="3">Clp R domain-containing protein</fullName>
    </recommendedName>
</protein>
<sequence length="307" mass="33736">MVQDESKSPSLPTEEEDDSACSPIRPWFKPYFKIQRGPGGSKYQTRFEKPPCLSNLIAVSNVDDVVEKMAAICFTKLPNPSSTTAQQALNRQRHHHITQPNSLIVPPHSLNSFTSLPFSRKILTTRLSTHLPISATVLSSLPTAKPERFGSSGEKVPKWSWKAIKAFTMAELEARKLKFATTGTEALLLGILIEGTSVAAKYLWANGITVFKVREETIKVLGKADMYYFPPERPPLTDDAQKVLDWALDHKLKSGDSGGEVTTSDLLLGIWSEVECPGHKILAVLGFNDEKAKELEASSSGPGFIDG</sequence>
<dbReference type="PROSITE" id="PS51903">
    <property type="entry name" value="CLP_R"/>
    <property type="match status" value="1"/>
</dbReference>
<dbReference type="SUPFAM" id="SSF81923">
    <property type="entry name" value="Double Clp-N motif"/>
    <property type="match status" value="1"/>
</dbReference>
<dbReference type="EMBL" id="JACEGQ020000001">
    <property type="protein sequence ID" value="KAH8521810.1"/>
    <property type="molecule type" value="Genomic_DNA"/>
</dbReference>
<evidence type="ECO:0000313" key="4">
    <source>
        <dbReference type="EMBL" id="KAH8521810.1"/>
    </source>
</evidence>
<comment type="caution">
    <text evidence="4">The sequence shown here is derived from an EMBL/GenBank/DDBJ whole genome shotgun (WGS) entry which is preliminary data.</text>
</comment>
<dbReference type="Gene3D" id="1.10.1780.10">
    <property type="entry name" value="Clp, N-terminal domain"/>
    <property type="match status" value="1"/>
</dbReference>
<dbReference type="Proteomes" id="UP000807159">
    <property type="component" value="Chromosome 1"/>
</dbReference>
<feature type="region of interest" description="Disordered" evidence="2">
    <location>
        <begin position="1"/>
        <end position="22"/>
    </location>
</feature>
<accession>A0A8T2ZWV6</accession>
<proteinExistence type="predicted"/>
<dbReference type="PANTHER" id="PTHR47016">
    <property type="entry name" value="ATP-DEPENDENT CLP PROTEASE ATP-BINDING SUBUNIT CLPT1, CHLOROPLASTIC"/>
    <property type="match status" value="1"/>
</dbReference>
<gene>
    <name evidence="4" type="ORF">H0E87_002735</name>
</gene>
<organism evidence="4 5">
    <name type="scientific">Populus deltoides</name>
    <name type="common">Eastern poplar</name>
    <name type="synonym">Eastern cottonwood</name>
    <dbReference type="NCBI Taxonomy" id="3696"/>
    <lineage>
        <taxon>Eukaryota</taxon>
        <taxon>Viridiplantae</taxon>
        <taxon>Streptophyta</taxon>
        <taxon>Embryophyta</taxon>
        <taxon>Tracheophyta</taxon>
        <taxon>Spermatophyta</taxon>
        <taxon>Magnoliopsida</taxon>
        <taxon>eudicotyledons</taxon>
        <taxon>Gunneridae</taxon>
        <taxon>Pentapetalae</taxon>
        <taxon>rosids</taxon>
        <taxon>fabids</taxon>
        <taxon>Malpighiales</taxon>
        <taxon>Salicaceae</taxon>
        <taxon>Saliceae</taxon>
        <taxon>Populus</taxon>
    </lineage>
</organism>
<dbReference type="Pfam" id="PF02861">
    <property type="entry name" value="Clp_N"/>
    <property type="match status" value="1"/>
</dbReference>
<dbReference type="InterPro" id="IPR044217">
    <property type="entry name" value="CLPT1/2"/>
</dbReference>
<dbReference type="AlphaFoldDB" id="A0A8T2ZWV6"/>
<evidence type="ECO:0000313" key="5">
    <source>
        <dbReference type="Proteomes" id="UP000807159"/>
    </source>
</evidence>
<dbReference type="InterPro" id="IPR036628">
    <property type="entry name" value="Clp_N_dom_sf"/>
</dbReference>
<evidence type="ECO:0000256" key="1">
    <source>
        <dbReference type="PROSITE-ProRule" id="PRU01251"/>
    </source>
</evidence>
<dbReference type="PANTHER" id="PTHR47016:SF2">
    <property type="entry name" value="ATP-DEPENDENT CLP PROTEASE ATP-BINDING SUBUNIT CLPT2, CHLOROPLASTIC"/>
    <property type="match status" value="1"/>
</dbReference>
<feature type="domain" description="Clp R" evidence="3">
    <location>
        <begin position="156"/>
        <end position="302"/>
    </location>
</feature>
<evidence type="ECO:0000256" key="2">
    <source>
        <dbReference type="SAM" id="MobiDB-lite"/>
    </source>
</evidence>
<evidence type="ECO:0000259" key="3">
    <source>
        <dbReference type="PROSITE" id="PS51903"/>
    </source>
</evidence>
<keyword evidence="1" id="KW-0677">Repeat</keyword>